<evidence type="ECO:0000256" key="1">
    <source>
        <dbReference type="SAM" id="MobiDB-lite"/>
    </source>
</evidence>
<feature type="non-terminal residue" evidence="2">
    <location>
        <position position="1"/>
    </location>
</feature>
<proteinExistence type="predicted"/>
<protein>
    <submittedName>
        <fullName evidence="2">Uncharacterized protein</fullName>
    </submittedName>
</protein>
<dbReference type="EMBL" id="CAKOGP040000613">
    <property type="protein sequence ID" value="CAJ1937151.1"/>
    <property type="molecule type" value="Genomic_DNA"/>
</dbReference>
<organism evidence="2 3">
    <name type="scientific">Cylindrotheca closterium</name>
    <dbReference type="NCBI Taxonomy" id="2856"/>
    <lineage>
        <taxon>Eukaryota</taxon>
        <taxon>Sar</taxon>
        <taxon>Stramenopiles</taxon>
        <taxon>Ochrophyta</taxon>
        <taxon>Bacillariophyta</taxon>
        <taxon>Bacillariophyceae</taxon>
        <taxon>Bacillariophycidae</taxon>
        <taxon>Bacillariales</taxon>
        <taxon>Bacillariaceae</taxon>
        <taxon>Cylindrotheca</taxon>
    </lineage>
</organism>
<sequence length="95" mass="11167">AKTPHNEEIGKSSVVSLLHQPLSSPILQREYPSLSSRYFRFQHHIVPEQVKHTRWLVTESFTPSGDASKLSHHSNNRKSRNQNKQLFWNHRSLKR</sequence>
<comment type="caution">
    <text evidence="2">The sequence shown here is derived from an EMBL/GenBank/DDBJ whole genome shotgun (WGS) entry which is preliminary data.</text>
</comment>
<feature type="compositionally biased region" description="Basic residues" evidence="1">
    <location>
        <begin position="70"/>
        <end position="81"/>
    </location>
</feature>
<evidence type="ECO:0000313" key="2">
    <source>
        <dbReference type="EMBL" id="CAJ1937151.1"/>
    </source>
</evidence>
<evidence type="ECO:0000313" key="3">
    <source>
        <dbReference type="Proteomes" id="UP001295423"/>
    </source>
</evidence>
<feature type="region of interest" description="Disordered" evidence="1">
    <location>
        <begin position="62"/>
        <end position="95"/>
    </location>
</feature>
<dbReference type="Proteomes" id="UP001295423">
    <property type="component" value="Unassembled WGS sequence"/>
</dbReference>
<dbReference type="AlphaFoldDB" id="A0AAD2CMZ4"/>
<reference evidence="2" key="1">
    <citation type="submission" date="2023-08" db="EMBL/GenBank/DDBJ databases">
        <authorList>
            <person name="Audoor S."/>
            <person name="Bilcke G."/>
        </authorList>
    </citation>
    <scope>NUCLEOTIDE SEQUENCE</scope>
</reference>
<gene>
    <name evidence="2" type="ORF">CYCCA115_LOCUS5532</name>
</gene>
<accession>A0AAD2CMZ4</accession>
<name>A0AAD2CMZ4_9STRA</name>
<keyword evidence="3" id="KW-1185">Reference proteome</keyword>